<sequence>MKERPILFSNEMVKAILEGRKTMTRRVVKLNILQEEDGDSPTCFSVFDKKGNQYYEFKNGIEEEPSTAKDFCPHGQIGDILWVKETVKPGAWREDGRVAFDYKASPELKKTPWVNLGEKFEDYWIKWTDQLIKKGHKSNSDGIFVWEPGESPINWIPSIFMPKEACRIKLRIKNIRIKRLNETSVKDCYDEGTPGLIASWDSADVVLEKFIDLWESINGKGSWNQNPWVWVIEFEVVTSSNEILRKS</sequence>
<evidence type="ECO:0008006" key="3">
    <source>
        <dbReference type="Google" id="ProtNLM"/>
    </source>
</evidence>
<gene>
    <name evidence="1" type="ORF">EHQ60_00315</name>
</gene>
<evidence type="ECO:0000313" key="2">
    <source>
        <dbReference type="Proteomes" id="UP000297352"/>
    </source>
</evidence>
<evidence type="ECO:0000313" key="1">
    <source>
        <dbReference type="EMBL" id="TGL75400.1"/>
    </source>
</evidence>
<dbReference type="EMBL" id="RQGI01000004">
    <property type="protein sequence ID" value="TGL75400.1"/>
    <property type="molecule type" value="Genomic_DNA"/>
</dbReference>
<organism evidence="1 2">
    <name type="scientific">Leptospira levettii</name>
    <dbReference type="NCBI Taxonomy" id="2023178"/>
    <lineage>
        <taxon>Bacteria</taxon>
        <taxon>Pseudomonadati</taxon>
        <taxon>Spirochaetota</taxon>
        <taxon>Spirochaetia</taxon>
        <taxon>Leptospirales</taxon>
        <taxon>Leptospiraceae</taxon>
        <taxon>Leptospira</taxon>
    </lineage>
</organism>
<protein>
    <recommendedName>
        <fullName evidence="3">Morphogenetic protein</fullName>
    </recommendedName>
</protein>
<accession>A0ABY2MTU2</accession>
<dbReference type="RefSeq" id="WP_135688452.1">
    <property type="nucleotide sequence ID" value="NZ_RQGI01000004.1"/>
</dbReference>
<dbReference type="Proteomes" id="UP000297352">
    <property type="component" value="Unassembled WGS sequence"/>
</dbReference>
<reference evidence="2" key="1">
    <citation type="journal article" date="2019" name="PLoS Negl. Trop. Dis.">
        <title>Revisiting the worldwide diversity of Leptospira species in the environment.</title>
        <authorList>
            <person name="Vincent A.T."/>
            <person name="Schiettekatte O."/>
            <person name="Bourhy P."/>
            <person name="Veyrier F.J."/>
            <person name="Picardeau M."/>
        </authorList>
    </citation>
    <scope>NUCLEOTIDE SEQUENCE [LARGE SCALE GENOMIC DNA]</scope>
    <source>
        <strain evidence="2">201702449</strain>
    </source>
</reference>
<name>A0ABY2MTU2_9LEPT</name>
<comment type="caution">
    <text evidence="1">The sequence shown here is derived from an EMBL/GenBank/DDBJ whole genome shotgun (WGS) entry which is preliminary data.</text>
</comment>
<proteinExistence type="predicted"/>
<keyword evidence="2" id="KW-1185">Reference proteome</keyword>